<name>A0A6L6YIX5_9BURK</name>
<gene>
    <name evidence="1" type="ORF">E5987_06260</name>
</gene>
<dbReference type="Proteomes" id="UP000472580">
    <property type="component" value="Unassembled WGS sequence"/>
</dbReference>
<reference evidence="1 2" key="1">
    <citation type="submission" date="2019-12" db="EMBL/GenBank/DDBJ databases">
        <title>Microbes associate with the intestines of laboratory mice.</title>
        <authorList>
            <person name="Navarre W."/>
            <person name="Wong E."/>
        </authorList>
    </citation>
    <scope>NUCLEOTIDE SEQUENCE [LARGE SCALE GENOMIC DNA]</scope>
    <source>
        <strain evidence="1 2">NM82_D38</strain>
    </source>
</reference>
<dbReference type="AlphaFoldDB" id="A0A6L6YIX5"/>
<proteinExistence type="predicted"/>
<sequence length="196" mass="22535">MCFGLISTFDFESKHCQACEQFESCSHEVLRTACRIEDAIDIRPVLQKHLELKKRFPTIKDAEISYDFEPSKKRTMAQDLKSVSGLSYQDQRKLLGLTSVQRSWASRLLGADLRSGKDFLEISNVKKVPTLKIIFQMAIAIKHGVNTSKKLQLYLRKYNQDVTDTTFKNKFTNALTVLKALKIVTGEHIYELQDRD</sequence>
<dbReference type="RefSeq" id="WP_160335244.1">
    <property type="nucleotide sequence ID" value="NZ_WSRP01000016.1"/>
</dbReference>
<comment type="caution">
    <text evidence="1">The sequence shown here is derived from an EMBL/GenBank/DDBJ whole genome shotgun (WGS) entry which is preliminary data.</text>
</comment>
<organism evidence="1 2">
    <name type="scientific">Parasutterella muris</name>
    <dbReference type="NCBI Taxonomy" id="2565572"/>
    <lineage>
        <taxon>Bacteria</taxon>
        <taxon>Pseudomonadati</taxon>
        <taxon>Pseudomonadota</taxon>
        <taxon>Betaproteobacteria</taxon>
        <taxon>Burkholderiales</taxon>
        <taxon>Sutterellaceae</taxon>
        <taxon>Parasutterella</taxon>
    </lineage>
</organism>
<protein>
    <submittedName>
        <fullName evidence="1">Uncharacterized protein</fullName>
    </submittedName>
</protein>
<evidence type="ECO:0000313" key="1">
    <source>
        <dbReference type="EMBL" id="MVX56812.1"/>
    </source>
</evidence>
<keyword evidence="2" id="KW-1185">Reference proteome</keyword>
<accession>A0A6L6YIX5</accession>
<evidence type="ECO:0000313" key="2">
    <source>
        <dbReference type="Proteomes" id="UP000472580"/>
    </source>
</evidence>
<dbReference type="EMBL" id="WSRP01000016">
    <property type="protein sequence ID" value="MVX56812.1"/>
    <property type="molecule type" value="Genomic_DNA"/>
</dbReference>